<dbReference type="InterPro" id="IPR013087">
    <property type="entry name" value="Znf_C2H2_type"/>
</dbReference>
<feature type="domain" description="C2H2-type" evidence="6">
    <location>
        <begin position="596"/>
        <end position="623"/>
    </location>
</feature>
<dbReference type="SUPFAM" id="SSF57667">
    <property type="entry name" value="beta-beta-alpha zinc fingers"/>
    <property type="match status" value="4"/>
</dbReference>
<dbReference type="Gene3D" id="3.30.160.60">
    <property type="entry name" value="Classic Zinc Finger"/>
    <property type="match status" value="4"/>
</dbReference>
<dbReference type="Pfam" id="PF00096">
    <property type="entry name" value="zf-C2H2"/>
    <property type="match status" value="2"/>
</dbReference>
<evidence type="ECO:0000256" key="5">
    <source>
        <dbReference type="PROSITE-ProRule" id="PRU00042"/>
    </source>
</evidence>
<accession>A0A7R9IYJ3</accession>
<name>A0A7R9IYJ3_TIMCA</name>
<dbReference type="PANTHER" id="PTHR24379">
    <property type="entry name" value="KRAB AND ZINC FINGER DOMAIN-CONTAINING"/>
    <property type="match status" value="1"/>
</dbReference>
<feature type="domain" description="C2H2-type" evidence="6">
    <location>
        <begin position="358"/>
        <end position="380"/>
    </location>
</feature>
<reference evidence="7" key="1">
    <citation type="submission" date="2020-11" db="EMBL/GenBank/DDBJ databases">
        <authorList>
            <person name="Tran Van P."/>
        </authorList>
    </citation>
    <scope>NUCLEOTIDE SEQUENCE</scope>
</reference>
<feature type="domain" description="C2H2-type" evidence="6">
    <location>
        <begin position="451"/>
        <end position="478"/>
    </location>
</feature>
<dbReference type="GO" id="GO:0008270">
    <property type="term" value="F:zinc ion binding"/>
    <property type="evidence" value="ECO:0007669"/>
    <property type="project" value="UniProtKB-KW"/>
</dbReference>
<dbReference type="PROSITE" id="PS00028">
    <property type="entry name" value="ZINC_FINGER_C2H2_1"/>
    <property type="match status" value="5"/>
</dbReference>
<dbReference type="AlphaFoldDB" id="A0A7R9IYJ3"/>
<dbReference type="SMART" id="SM00355">
    <property type="entry name" value="ZnF_C2H2"/>
    <property type="match status" value="9"/>
</dbReference>
<keyword evidence="1" id="KW-0479">Metal-binding</keyword>
<feature type="domain" description="C2H2-type" evidence="6">
    <location>
        <begin position="511"/>
        <end position="534"/>
    </location>
</feature>
<evidence type="ECO:0000256" key="2">
    <source>
        <dbReference type="ARBA" id="ARBA00022737"/>
    </source>
</evidence>
<keyword evidence="2" id="KW-0677">Repeat</keyword>
<dbReference type="EMBL" id="OE179555">
    <property type="protein sequence ID" value="CAD7569137.1"/>
    <property type="molecule type" value="Genomic_DNA"/>
</dbReference>
<dbReference type="FunFam" id="3.30.160.60:FF:000100">
    <property type="entry name" value="Zinc finger 45-like"/>
    <property type="match status" value="1"/>
</dbReference>
<evidence type="ECO:0000256" key="1">
    <source>
        <dbReference type="ARBA" id="ARBA00022723"/>
    </source>
</evidence>
<evidence type="ECO:0000259" key="6">
    <source>
        <dbReference type="PROSITE" id="PS50157"/>
    </source>
</evidence>
<keyword evidence="3 5" id="KW-0863">Zinc-finger</keyword>
<keyword evidence="4" id="KW-0862">Zinc</keyword>
<dbReference type="Pfam" id="PF13912">
    <property type="entry name" value="zf-C2H2_6"/>
    <property type="match status" value="1"/>
</dbReference>
<feature type="domain" description="C2H2-type" evidence="6">
    <location>
        <begin position="567"/>
        <end position="595"/>
    </location>
</feature>
<dbReference type="PANTHER" id="PTHR24379:SF121">
    <property type="entry name" value="C2H2-TYPE DOMAIN-CONTAINING PROTEIN"/>
    <property type="match status" value="1"/>
</dbReference>
<dbReference type="PROSITE" id="PS50157">
    <property type="entry name" value="ZINC_FINGER_C2H2_2"/>
    <property type="match status" value="7"/>
</dbReference>
<organism evidence="7">
    <name type="scientific">Timema californicum</name>
    <name type="common">California timema</name>
    <name type="synonym">Walking stick</name>
    <dbReference type="NCBI Taxonomy" id="61474"/>
    <lineage>
        <taxon>Eukaryota</taxon>
        <taxon>Metazoa</taxon>
        <taxon>Ecdysozoa</taxon>
        <taxon>Arthropoda</taxon>
        <taxon>Hexapoda</taxon>
        <taxon>Insecta</taxon>
        <taxon>Pterygota</taxon>
        <taxon>Neoptera</taxon>
        <taxon>Polyneoptera</taxon>
        <taxon>Phasmatodea</taxon>
        <taxon>Timematodea</taxon>
        <taxon>Timematoidea</taxon>
        <taxon>Timematidae</taxon>
        <taxon>Timema</taxon>
    </lineage>
</organism>
<sequence length="694" mass="79347">MVRAKVLYLWYKGKPHKTTDVGIEKKLLSKEEGEAFMNHIISADDSADMAAVQMFGEVIGTEEAPLTCDGKKIFEWAQVVVSQTYLDSLPANSFKAKQVLLKEIAMSAKVEVELEEECVIIVGSWNAILKTQLLLVQCLAKAKGTSVTQDDKSLSSIEDIYSETRNIHTSPTKRPASKVLCYFRQKYLNHKRQRQRMIHKNLSNIKHHTETSKVLDDCGAMTQDLAQDYKPIQESEVYVDIALSGPVPSSAQLLSTQGIAPVLQEGDNSLGKLLMDNSSLPRNLNSNETLCESIVNKLEDHGEINNGKENIHQFLPRRKPFLDVSDGVSENIQNCLSSKSLNIKEKKKNYEKLAPYKYFCPNCSFKTKRESHYKRHQKLHKQISQVFSCDICNFTCIRQGVLRRHKMTHNAVDFACDKCNYRTDHYKYLLKHKRLKHWNNNNKVNSEKKTLSCNDCEYSTTKLHLMERHKRSHHNTKRDMDFQCQQCSYKAIRKEHFMRHVNNVHNDKRPYLCDHCGKSFKRSDALKHHTFTTHGLSAYQCQVCSKIFRTQAQLNTHLAVHSNIRAFLCEVCGSSFKTRAAQYKHVLHIHKNPKAYSCTQCSRKFNTNYALRRHTKQHSLDNKTNCMQLLEETSGVFCENPIIDMNATPSLGMHIGSDSHMPPLTGNTLLIQDSLQLTLNDNQTAIAVQVIGVI</sequence>
<feature type="domain" description="C2H2-type" evidence="6">
    <location>
        <begin position="482"/>
        <end position="510"/>
    </location>
</feature>
<dbReference type="InterPro" id="IPR036236">
    <property type="entry name" value="Znf_C2H2_sf"/>
</dbReference>
<evidence type="ECO:0000256" key="3">
    <source>
        <dbReference type="ARBA" id="ARBA00022771"/>
    </source>
</evidence>
<evidence type="ECO:0000313" key="7">
    <source>
        <dbReference type="EMBL" id="CAD7569137.1"/>
    </source>
</evidence>
<gene>
    <name evidence="7" type="ORF">TCMB3V08_LOCUS1886</name>
</gene>
<evidence type="ECO:0000256" key="4">
    <source>
        <dbReference type="ARBA" id="ARBA00022833"/>
    </source>
</evidence>
<protein>
    <submittedName>
        <fullName evidence="7">(California timema) hypothetical protein</fullName>
    </submittedName>
</protein>
<feature type="domain" description="C2H2-type" evidence="6">
    <location>
        <begin position="539"/>
        <end position="566"/>
    </location>
</feature>
<proteinExistence type="predicted"/>